<feature type="chain" id="PRO_5011762903" description="Conjugal transfer protein TraI" evidence="1">
    <location>
        <begin position="31"/>
        <end position="234"/>
    </location>
</feature>
<dbReference type="STRING" id="305507.SAMN04489724_3073"/>
<sequence>MMIYRNILRRSLILTLLCSFLTLSPQQSEAAVPLAILEIIKAGVKKVIVAMDLKIQREQNKVLWMQNAQKVLENTLSKLKLEQIAGWTEKQRDLYERYFNELQSVKSAISGFQRVKDISQKQARIVSEYKKVWAVIQQDGHFTATEKEYMSRVYTGILATTVENLDQMAILVKSFTLQMSEGERLALINETANRVDQNYQDLIAFNLSNGQLSLQRAANTKEINQIQLLYGINR</sequence>
<keyword evidence="1" id="KW-0732">Signal</keyword>
<gene>
    <name evidence="2" type="ORF">SAMN04489724_3073</name>
</gene>
<accession>A0A1I7CCX3</accession>
<dbReference type="RefSeq" id="WP_211482910.1">
    <property type="nucleotide sequence ID" value="NZ_FPBF01000004.1"/>
</dbReference>
<evidence type="ECO:0000313" key="3">
    <source>
        <dbReference type="Proteomes" id="UP000199673"/>
    </source>
</evidence>
<protein>
    <recommendedName>
        <fullName evidence="4">Conjugal transfer protein TraI</fullName>
    </recommendedName>
</protein>
<dbReference type="AlphaFoldDB" id="A0A1I7CCX3"/>
<reference evidence="3" key="1">
    <citation type="submission" date="2016-10" db="EMBL/GenBank/DDBJ databases">
        <authorList>
            <person name="Varghese N."/>
            <person name="Submissions S."/>
        </authorList>
    </citation>
    <scope>NUCLEOTIDE SEQUENCE [LARGE SCALE GENOMIC DNA]</scope>
    <source>
        <strain evidence="3">DSM 23445</strain>
    </source>
</reference>
<keyword evidence="3" id="KW-1185">Reference proteome</keyword>
<organism evidence="2 3">
    <name type="scientific">Algoriphagus locisalis</name>
    <dbReference type="NCBI Taxonomy" id="305507"/>
    <lineage>
        <taxon>Bacteria</taxon>
        <taxon>Pseudomonadati</taxon>
        <taxon>Bacteroidota</taxon>
        <taxon>Cytophagia</taxon>
        <taxon>Cytophagales</taxon>
        <taxon>Cyclobacteriaceae</taxon>
        <taxon>Algoriphagus</taxon>
    </lineage>
</organism>
<evidence type="ECO:0000313" key="2">
    <source>
        <dbReference type="EMBL" id="SFT97266.1"/>
    </source>
</evidence>
<feature type="signal peptide" evidence="1">
    <location>
        <begin position="1"/>
        <end position="30"/>
    </location>
</feature>
<dbReference type="EMBL" id="FPBF01000004">
    <property type="protein sequence ID" value="SFT97266.1"/>
    <property type="molecule type" value="Genomic_DNA"/>
</dbReference>
<proteinExistence type="predicted"/>
<evidence type="ECO:0008006" key="4">
    <source>
        <dbReference type="Google" id="ProtNLM"/>
    </source>
</evidence>
<dbReference type="Proteomes" id="UP000199673">
    <property type="component" value="Unassembled WGS sequence"/>
</dbReference>
<name>A0A1I7CCX3_9BACT</name>
<evidence type="ECO:0000256" key="1">
    <source>
        <dbReference type="SAM" id="SignalP"/>
    </source>
</evidence>